<proteinExistence type="predicted"/>
<dbReference type="EMBL" id="SDOX01000168">
    <property type="protein sequence ID" value="TFJ80384.1"/>
    <property type="molecule type" value="Genomic_DNA"/>
</dbReference>
<keyword evidence="2" id="KW-1133">Transmembrane helix</keyword>
<gene>
    <name evidence="3" type="ORF">NSK_008291</name>
</gene>
<dbReference type="Proteomes" id="UP000355283">
    <property type="component" value="Unassembled WGS sequence"/>
</dbReference>
<keyword evidence="2" id="KW-0472">Membrane</keyword>
<protein>
    <recommendedName>
        <fullName evidence="5">Transmembrane protein</fullName>
    </recommendedName>
</protein>
<feature type="region of interest" description="Disordered" evidence="1">
    <location>
        <begin position="48"/>
        <end position="82"/>
    </location>
</feature>
<accession>A0A4D9CPG0</accession>
<name>A0A4D9CPG0_9STRA</name>
<evidence type="ECO:0000313" key="3">
    <source>
        <dbReference type="EMBL" id="TFJ80384.1"/>
    </source>
</evidence>
<sequence>MPIIELRQRSRGYVELGGSEEAVSAGEDGEGFYHSGYAGEAAGKSLRLGTAPLGGGGPSTSHYQDGSDDDFSTSGPQGPVGTWARFRKTSRERLLRSFSPVRRSISASSNHPAVPRLYQLCCLFSFIAVVFLSSVAHILLANSPFLNFKGDKVAIGWVVVEVGREGGRQGRKERMGEVALGGGKGDCETVKAEGKGPKRAISRLVSSVLCPPLRTFLCFPLKSLLKATVMYACLLLLSAYLWYRHSKRRSQVGGVMYSRLLEGGGEGSRGIGRRLPGRTSYHDDPFLR</sequence>
<feature type="transmembrane region" description="Helical" evidence="2">
    <location>
        <begin position="224"/>
        <end position="243"/>
    </location>
</feature>
<evidence type="ECO:0008006" key="5">
    <source>
        <dbReference type="Google" id="ProtNLM"/>
    </source>
</evidence>
<evidence type="ECO:0000313" key="4">
    <source>
        <dbReference type="Proteomes" id="UP000355283"/>
    </source>
</evidence>
<dbReference type="OrthoDB" id="10452001at2759"/>
<evidence type="ECO:0000256" key="1">
    <source>
        <dbReference type="SAM" id="MobiDB-lite"/>
    </source>
</evidence>
<feature type="transmembrane region" description="Helical" evidence="2">
    <location>
        <begin position="117"/>
        <end position="140"/>
    </location>
</feature>
<dbReference type="AlphaFoldDB" id="A0A4D9CPG0"/>
<keyword evidence="2" id="KW-0812">Transmembrane</keyword>
<comment type="caution">
    <text evidence="3">The sequence shown here is derived from an EMBL/GenBank/DDBJ whole genome shotgun (WGS) entry which is preliminary data.</text>
</comment>
<feature type="region of interest" description="Disordered" evidence="1">
    <location>
        <begin position="266"/>
        <end position="288"/>
    </location>
</feature>
<evidence type="ECO:0000256" key="2">
    <source>
        <dbReference type="SAM" id="Phobius"/>
    </source>
</evidence>
<keyword evidence="4" id="KW-1185">Reference proteome</keyword>
<organism evidence="3 4">
    <name type="scientific">Nannochloropsis salina CCMP1776</name>
    <dbReference type="NCBI Taxonomy" id="1027361"/>
    <lineage>
        <taxon>Eukaryota</taxon>
        <taxon>Sar</taxon>
        <taxon>Stramenopiles</taxon>
        <taxon>Ochrophyta</taxon>
        <taxon>Eustigmatophyceae</taxon>
        <taxon>Eustigmatales</taxon>
        <taxon>Monodopsidaceae</taxon>
        <taxon>Microchloropsis</taxon>
        <taxon>Microchloropsis salina</taxon>
    </lineage>
</organism>
<reference evidence="3 4" key="1">
    <citation type="submission" date="2019-01" db="EMBL/GenBank/DDBJ databases">
        <title>Nuclear Genome Assembly of the Microalgal Biofuel strain Nannochloropsis salina CCMP1776.</title>
        <authorList>
            <person name="Hovde B."/>
        </authorList>
    </citation>
    <scope>NUCLEOTIDE SEQUENCE [LARGE SCALE GENOMIC DNA]</scope>
    <source>
        <strain evidence="3 4">CCMP1776</strain>
    </source>
</reference>